<dbReference type="EMBL" id="FCOJ02000003">
    <property type="protein sequence ID" value="SAK43919.1"/>
    <property type="molecule type" value="Genomic_DNA"/>
</dbReference>
<keyword evidence="2" id="KW-1185">Reference proteome</keyword>
<evidence type="ECO:0000313" key="1">
    <source>
        <dbReference type="EMBL" id="SAK43919.1"/>
    </source>
</evidence>
<sequence>MEKSKILQVRRATQTTRAALRPARGADAQLDHLEHMIRSLALSGDSKPLAHLDHAYWKRRLSALGDESDLVATQRARVLRLLDRLEQNQATGSAKAAA</sequence>
<evidence type="ECO:0000313" key="2">
    <source>
        <dbReference type="Proteomes" id="UP000054596"/>
    </source>
</evidence>
<name>A0A157ZER5_9BURK</name>
<dbReference type="AlphaFoldDB" id="A0A157ZER5"/>
<dbReference type="RefSeq" id="WP_086965654.1">
    <property type="nucleotide sequence ID" value="NZ_FCOJ02000003.1"/>
</dbReference>
<dbReference type="STRING" id="1777143.AWB82_00598"/>
<gene>
    <name evidence="1" type="ORF">AWB82_00598</name>
</gene>
<dbReference type="OrthoDB" id="9009585at2"/>
<dbReference type="Proteomes" id="UP000054596">
    <property type="component" value="Unassembled WGS sequence"/>
</dbReference>
<comment type="caution">
    <text evidence="1">The sequence shown here is derived from an EMBL/GenBank/DDBJ whole genome shotgun (WGS) entry which is preliminary data.</text>
</comment>
<organism evidence="1 2">
    <name type="scientific">Caballeronia glebae</name>
    <dbReference type="NCBI Taxonomy" id="1777143"/>
    <lineage>
        <taxon>Bacteria</taxon>
        <taxon>Pseudomonadati</taxon>
        <taxon>Pseudomonadota</taxon>
        <taxon>Betaproteobacteria</taxon>
        <taxon>Burkholderiales</taxon>
        <taxon>Burkholderiaceae</taxon>
        <taxon>Caballeronia</taxon>
    </lineage>
</organism>
<evidence type="ECO:0008006" key="3">
    <source>
        <dbReference type="Google" id="ProtNLM"/>
    </source>
</evidence>
<protein>
    <recommendedName>
        <fullName evidence="3">CHAD domain-containing protein</fullName>
    </recommendedName>
</protein>
<reference evidence="1" key="1">
    <citation type="submission" date="2016-01" db="EMBL/GenBank/DDBJ databases">
        <authorList>
            <person name="Peeters C."/>
        </authorList>
    </citation>
    <scope>NUCLEOTIDE SEQUENCE [LARGE SCALE GENOMIC DNA]</scope>
    <source>
        <strain evidence="1">LMG 29325</strain>
    </source>
</reference>
<proteinExistence type="predicted"/>
<accession>A0A157ZER5</accession>